<dbReference type="InterPro" id="IPR035965">
    <property type="entry name" value="PAS-like_dom_sf"/>
</dbReference>
<feature type="domain" description="Histidine kinase" evidence="5">
    <location>
        <begin position="355"/>
        <end position="581"/>
    </location>
</feature>
<feature type="modified residue" description="4-aspartylphosphate" evidence="4">
    <location>
        <position position="652"/>
    </location>
</feature>
<dbReference type="PANTHER" id="PTHR43065:SF42">
    <property type="entry name" value="TWO-COMPONENT SENSOR PPRA"/>
    <property type="match status" value="1"/>
</dbReference>
<dbReference type="InterPro" id="IPR036097">
    <property type="entry name" value="HisK_dim/P_sf"/>
</dbReference>
<dbReference type="InterPro" id="IPR005467">
    <property type="entry name" value="His_kinase_dom"/>
</dbReference>
<dbReference type="PROSITE" id="PS50109">
    <property type="entry name" value="HIS_KIN"/>
    <property type="match status" value="1"/>
</dbReference>
<dbReference type="Pfam" id="PF02518">
    <property type="entry name" value="HATPase_c"/>
    <property type="match status" value="1"/>
</dbReference>
<dbReference type="Gene3D" id="3.40.50.2300">
    <property type="match status" value="1"/>
</dbReference>
<dbReference type="Gene3D" id="3.30.565.10">
    <property type="entry name" value="Histidine kinase-like ATPase, C-terminal domain"/>
    <property type="match status" value="1"/>
</dbReference>
<gene>
    <name evidence="9" type="ORF">IPP58_11490</name>
</gene>
<proteinExistence type="predicted"/>
<keyword evidence="3 4" id="KW-0597">Phosphoprotein</keyword>
<dbReference type="SMART" id="SM00388">
    <property type="entry name" value="HisKA"/>
    <property type="match status" value="1"/>
</dbReference>
<dbReference type="InterPro" id="IPR011006">
    <property type="entry name" value="CheY-like_superfamily"/>
</dbReference>
<dbReference type="NCBIfam" id="TIGR00229">
    <property type="entry name" value="sensory_box"/>
    <property type="match status" value="1"/>
</dbReference>
<sequence>MTPDAEGPDGLRDRLRVLEKENELLAERAEEISLLGLVAEQAGSEQDPVELLTSVLEQVCLLKAITFGACLEPAGTQLRAVATYDFRRPESPASDRFELRAADPWPPSRAMVLDPAGQGQLFRELSIAGTGSTPSALALIPLRCQLNPAWCLLFMDEVRAAEELASVLPLLERVGDLVQARLDNLSLIGRLQQLNQSLDLKVEARTAELRRSEERYRLLFDHVPDGVLLVDANDEGSFGRIEDANETAAAMHGYTLAELKQLDIEALNAPGPGPRLESFEGRVWRLQPGETVQEELLHRRRDGSTFPVEAIGTLVRLQGRQYVLGFMRDISARKLSEQALLRTQRTESVGVLAGGIAHDFNNLLTAIMGQTSIALERMAPQAVGRDNLEKALDAADKAATLTQQMLAYSGRGKFTIQPVSINGLIQENLRFLEAAIPKQVAFHLDLDARVPSVTGDPSQLQQVVMNLVINGAEAIGEDQGTITIRTRALHLDKVDGAQWPLSGNSLTAGDYVWIEVADSGCGMSQEVRARVFDPFFSTKPKGHGLGLSAVQGIIRGHRGGLGVDSEPGLGTTFRMLLPAGSPEVLAQEGEAPEAHGRKGRVVLVIDDEEYMLDVVRDILEIHGHTPLLARSGEEGIALLRLHGAGIDLTLLDLTMPGLGGVETYRRLREVEPGVAVVLTSGFAEEEATHQLKGMDLAGFLQKPYLARDLIRMVESAQVPGQQDPAAG</sequence>
<dbReference type="InterPro" id="IPR004358">
    <property type="entry name" value="Sig_transdc_His_kin-like_C"/>
</dbReference>
<dbReference type="EMBL" id="JADKIO010000008">
    <property type="protein sequence ID" value="MBK9797100.1"/>
    <property type="molecule type" value="Genomic_DNA"/>
</dbReference>
<dbReference type="Gene3D" id="3.30.450.20">
    <property type="entry name" value="PAS domain"/>
    <property type="match status" value="1"/>
</dbReference>
<dbReference type="CDD" id="cd00130">
    <property type="entry name" value="PAS"/>
    <property type="match status" value="1"/>
</dbReference>
<dbReference type="Proteomes" id="UP000886657">
    <property type="component" value="Unassembled WGS sequence"/>
</dbReference>
<dbReference type="PROSITE" id="PS50112">
    <property type="entry name" value="PAS"/>
    <property type="match status" value="1"/>
</dbReference>
<dbReference type="InterPro" id="IPR000700">
    <property type="entry name" value="PAS-assoc_C"/>
</dbReference>
<dbReference type="SMART" id="SM00387">
    <property type="entry name" value="HATPase_c"/>
    <property type="match status" value="1"/>
</dbReference>
<feature type="domain" description="PAC" evidence="8">
    <location>
        <begin position="290"/>
        <end position="342"/>
    </location>
</feature>
<dbReference type="InterPro" id="IPR001610">
    <property type="entry name" value="PAC"/>
</dbReference>
<dbReference type="InterPro" id="IPR003661">
    <property type="entry name" value="HisK_dim/P_dom"/>
</dbReference>
<evidence type="ECO:0000313" key="10">
    <source>
        <dbReference type="Proteomes" id="UP000886657"/>
    </source>
</evidence>
<evidence type="ECO:0000259" key="6">
    <source>
        <dbReference type="PROSITE" id="PS50110"/>
    </source>
</evidence>
<evidence type="ECO:0000256" key="4">
    <source>
        <dbReference type="PROSITE-ProRule" id="PRU00169"/>
    </source>
</evidence>
<dbReference type="SUPFAM" id="SSF52172">
    <property type="entry name" value="CheY-like"/>
    <property type="match status" value="1"/>
</dbReference>
<organism evidence="9 10">
    <name type="scientific">Candidatus Geothrix skivensis</name>
    <dbReference type="NCBI Taxonomy" id="2954439"/>
    <lineage>
        <taxon>Bacteria</taxon>
        <taxon>Pseudomonadati</taxon>
        <taxon>Acidobacteriota</taxon>
        <taxon>Holophagae</taxon>
        <taxon>Holophagales</taxon>
        <taxon>Holophagaceae</taxon>
        <taxon>Geothrix</taxon>
    </lineage>
</organism>
<dbReference type="PANTHER" id="PTHR43065">
    <property type="entry name" value="SENSOR HISTIDINE KINASE"/>
    <property type="match status" value="1"/>
</dbReference>
<dbReference type="Pfam" id="PF00072">
    <property type="entry name" value="Response_reg"/>
    <property type="match status" value="1"/>
</dbReference>
<feature type="domain" description="PAS" evidence="7">
    <location>
        <begin position="212"/>
        <end position="259"/>
    </location>
</feature>
<dbReference type="SUPFAM" id="SSF55785">
    <property type="entry name" value="PYP-like sensor domain (PAS domain)"/>
    <property type="match status" value="1"/>
</dbReference>
<evidence type="ECO:0000259" key="8">
    <source>
        <dbReference type="PROSITE" id="PS50113"/>
    </source>
</evidence>
<dbReference type="PRINTS" id="PR00344">
    <property type="entry name" value="BCTRLSENSOR"/>
</dbReference>
<dbReference type="SMART" id="SM00086">
    <property type="entry name" value="PAC"/>
    <property type="match status" value="1"/>
</dbReference>
<reference evidence="9" key="1">
    <citation type="submission" date="2020-10" db="EMBL/GenBank/DDBJ databases">
        <title>Connecting structure to function with the recovery of over 1000 high-quality activated sludge metagenome-assembled genomes encoding full-length rRNA genes using long-read sequencing.</title>
        <authorList>
            <person name="Singleton C.M."/>
            <person name="Petriglieri F."/>
            <person name="Kristensen J.M."/>
            <person name="Kirkegaard R.H."/>
            <person name="Michaelsen T.Y."/>
            <person name="Andersen M.H."/>
            <person name="Karst S.M."/>
            <person name="Dueholm M.S."/>
            <person name="Nielsen P.H."/>
            <person name="Albertsen M."/>
        </authorList>
    </citation>
    <scope>NUCLEOTIDE SEQUENCE</scope>
    <source>
        <strain evidence="9">Skiv_18-Q3-R9-52_MAXAC.067</strain>
    </source>
</reference>
<dbReference type="SMART" id="SM00448">
    <property type="entry name" value="REC"/>
    <property type="match status" value="1"/>
</dbReference>
<evidence type="ECO:0000256" key="3">
    <source>
        <dbReference type="ARBA" id="ARBA00022553"/>
    </source>
</evidence>
<feature type="domain" description="Response regulatory" evidence="6">
    <location>
        <begin position="601"/>
        <end position="717"/>
    </location>
</feature>
<dbReference type="SUPFAM" id="SSF55874">
    <property type="entry name" value="ATPase domain of HSP90 chaperone/DNA topoisomerase II/histidine kinase"/>
    <property type="match status" value="1"/>
</dbReference>
<name>A0A9D7SI36_9BACT</name>
<dbReference type="EC" id="2.7.13.3" evidence="2"/>
<protein>
    <recommendedName>
        <fullName evidence="2">histidine kinase</fullName>
        <ecNumber evidence="2">2.7.13.3</ecNumber>
    </recommendedName>
</protein>
<evidence type="ECO:0000259" key="7">
    <source>
        <dbReference type="PROSITE" id="PS50112"/>
    </source>
</evidence>
<dbReference type="GO" id="GO:0000155">
    <property type="term" value="F:phosphorelay sensor kinase activity"/>
    <property type="evidence" value="ECO:0007669"/>
    <property type="project" value="InterPro"/>
</dbReference>
<dbReference type="CDD" id="cd00082">
    <property type="entry name" value="HisKA"/>
    <property type="match status" value="1"/>
</dbReference>
<evidence type="ECO:0000256" key="2">
    <source>
        <dbReference type="ARBA" id="ARBA00012438"/>
    </source>
</evidence>
<dbReference type="CDD" id="cd00156">
    <property type="entry name" value="REC"/>
    <property type="match status" value="1"/>
</dbReference>
<evidence type="ECO:0000259" key="5">
    <source>
        <dbReference type="PROSITE" id="PS50109"/>
    </source>
</evidence>
<dbReference type="InterPro" id="IPR000014">
    <property type="entry name" value="PAS"/>
</dbReference>
<dbReference type="Gene3D" id="1.10.287.130">
    <property type="match status" value="1"/>
</dbReference>
<evidence type="ECO:0000256" key="1">
    <source>
        <dbReference type="ARBA" id="ARBA00000085"/>
    </source>
</evidence>
<dbReference type="Pfam" id="PF13426">
    <property type="entry name" value="PAS_9"/>
    <property type="match status" value="1"/>
</dbReference>
<comment type="caution">
    <text evidence="9">The sequence shown here is derived from an EMBL/GenBank/DDBJ whole genome shotgun (WGS) entry which is preliminary data.</text>
</comment>
<dbReference type="SUPFAM" id="SSF47384">
    <property type="entry name" value="Homodimeric domain of signal transducing histidine kinase"/>
    <property type="match status" value="1"/>
</dbReference>
<accession>A0A9D7SI36</accession>
<dbReference type="InterPro" id="IPR001789">
    <property type="entry name" value="Sig_transdc_resp-reg_receiver"/>
</dbReference>
<evidence type="ECO:0000313" key="9">
    <source>
        <dbReference type="EMBL" id="MBK9797100.1"/>
    </source>
</evidence>
<dbReference type="InterPro" id="IPR003594">
    <property type="entry name" value="HATPase_dom"/>
</dbReference>
<dbReference type="InterPro" id="IPR036890">
    <property type="entry name" value="HATPase_C_sf"/>
</dbReference>
<dbReference type="SMART" id="SM00091">
    <property type="entry name" value="PAS"/>
    <property type="match status" value="1"/>
</dbReference>
<dbReference type="PROSITE" id="PS50110">
    <property type="entry name" value="RESPONSE_REGULATORY"/>
    <property type="match status" value="1"/>
</dbReference>
<comment type="catalytic activity">
    <reaction evidence="1">
        <text>ATP + protein L-histidine = ADP + protein N-phospho-L-histidine.</text>
        <dbReference type="EC" id="2.7.13.3"/>
    </reaction>
</comment>
<dbReference type="AlphaFoldDB" id="A0A9D7SI36"/>
<dbReference type="PROSITE" id="PS50113">
    <property type="entry name" value="PAC"/>
    <property type="match status" value="1"/>
</dbReference>